<feature type="transmembrane region" description="Helical" evidence="7">
    <location>
        <begin position="119"/>
        <end position="139"/>
    </location>
</feature>
<keyword evidence="4 7" id="KW-0812">Transmembrane</keyword>
<dbReference type="GO" id="GO:0015109">
    <property type="term" value="F:chromate transmembrane transporter activity"/>
    <property type="evidence" value="ECO:0007669"/>
    <property type="project" value="InterPro"/>
</dbReference>
<evidence type="ECO:0000256" key="3">
    <source>
        <dbReference type="ARBA" id="ARBA00022475"/>
    </source>
</evidence>
<comment type="caution">
    <text evidence="8">The sequence shown here is derived from an EMBL/GenBank/DDBJ whole genome shotgun (WGS) entry which is preliminary data.</text>
</comment>
<gene>
    <name evidence="8" type="ORF">TMPK1_10360</name>
</gene>
<dbReference type="GO" id="GO:0005886">
    <property type="term" value="C:plasma membrane"/>
    <property type="evidence" value="ECO:0007669"/>
    <property type="project" value="UniProtKB-SubCell"/>
</dbReference>
<evidence type="ECO:0000256" key="4">
    <source>
        <dbReference type="ARBA" id="ARBA00022692"/>
    </source>
</evidence>
<accession>A0A8S8XAZ9</accession>
<dbReference type="RefSeq" id="WP_420241857.1">
    <property type="nucleotide sequence ID" value="NZ_BOPV01000001.1"/>
</dbReference>
<reference evidence="8" key="1">
    <citation type="submission" date="2021-02" db="EMBL/GenBank/DDBJ databases">
        <title>Genome sequence of Rhodospirillales sp. strain TMPK1 isolated from soil.</title>
        <authorList>
            <person name="Nakai R."/>
            <person name="Kusada H."/>
            <person name="Tamaki H."/>
        </authorList>
    </citation>
    <scope>NUCLEOTIDE SEQUENCE</scope>
    <source>
        <strain evidence="8">TMPK1</strain>
    </source>
</reference>
<keyword evidence="9" id="KW-1185">Reference proteome</keyword>
<feature type="transmembrane region" description="Helical" evidence="7">
    <location>
        <begin position="82"/>
        <end position="107"/>
    </location>
</feature>
<keyword evidence="6 7" id="KW-0472">Membrane</keyword>
<evidence type="ECO:0000313" key="8">
    <source>
        <dbReference type="EMBL" id="GIL38799.1"/>
    </source>
</evidence>
<keyword evidence="3" id="KW-1003">Cell membrane</keyword>
<evidence type="ECO:0000256" key="5">
    <source>
        <dbReference type="ARBA" id="ARBA00022989"/>
    </source>
</evidence>
<dbReference type="AlphaFoldDB" id="A0A8S8XAZ9"/>
<evidence type="ECO:0000256" key="2">
    <source>
        <dbReference type="ARBA" id="ARBA00005262"/>
    </source>
</evidence>
<evidence type="ECO:0000256" key="7">
    <source>
        <dbReference type="SAM" id="Phobius"/>
    </source>
</evidence>
<protein>
    <submittedName>
        <fullName evidence="8">Chromate transporter</fullName>
    </submittedName>
</protein>
<dbReference type="InterPro" id="IPR003370">
    <property type="entry name" value="Chromate_transpt"/>
</dbReference>
<dbReference type="Pfam" id="PF02417">
    <property type="entry name" value="Chromate_transp"/>
    <property type="match status" value="1"/>
</dbReference>
<proteinExistence type="inferred from homology"/>
<comment type="subcellular location">
    <subcellularLocation>
        <location evidence="1">Cell membrane</location>
        <topology evidence="1">Multi-pass membrane protein</topology>
    </subcellularLocation>
</comment>
<evidence type="ECO:0000313" key="9">
    <source>
        <dbReference type="Proteomes" id="UP000681075"/>
    </source>
</evidence>
<keyword evidence="5 7" id="KW-1133">Transmembrane helix</keyword>
<evidence type="ECO:0000256" key="1">
    <source>
        <dbReference type="ARBA" id="ARBA00004651"/>
    </source>
</evidence>
<dbReference type="Proteomes" id="UP000681075">
    <property type="component" value="Unassembled WGS sequence"/>
</dbReference>
<organism evidence="8 9">
    <name type="scientific">Roseiterribacter gracilis</name>
    <dbReference type="NCBI Taxonomy" id="2812848"/>
    <lineage>
        <taxon>Bacteria</taxon>
        <taxon>Pseudomonadati</taxon>
        <taxon>Pseudomonadota</taxon>
        <taxon>Alphaproteobacteria</taxon>
        <taxon>Rhodospirillales</taxon>
        <taxon>Roseiterribacteraceae</taxon>
        <taxon>Roseiterribacter</taxon>
    </lineage>
</organism>
<dbReference type="PANTHER" id="PTHR43663:SF1">
    <property type="entry name" value="CHROMATE TRANSPORTER"/>
    <property type="match status" value="1"/>
</dbReference>
<evidence type="ECO:0000256" key="6">
    <source>
        <dbReference type="ARBA" id="ARBA00023136"/>
    </source>
</evidence>
<name>A0A8S8XAZ9_9PROT</name>
<feature type="transmembrane region" description="Helical" evidence="7">
    <location>
        <begin position="151"/>
        <end position="181"/>
    </location>
</feature>
<comment type="similarity">
    <text evidence="2">Belongs to the chromate ion transporter (CHR) (TC 2.A.51) family.</text>
</comment>
<dbReference type="PANTHER" id="PTHR43663">
    <property type="entry name" value="CHROMATE TRANSPORT PROTEIN-RELATED"/>
    <property type="match status" value="1"/>
</dbReference>
<dbReference type="EMBL" id="BOPV01000001">
    <property type="protein sequence ID" value="GIL38799.1"/>
    <property type="molecule type" value="Genomic_DNA"/>
</dbReference>
<feature type="transmembrane region" description="Helical" evidence="7">
    <location>
        <begin position="18"/>
        <end position="37"/>
    </location>
</feature>
<sequence>MSAVPADDERAKIPPLTLFRAFMSIGLSGFGGVLPFARRELVDRRNWMTDTEFAEMLGVAQVLPGPNIINISVWFGTKHAGALGAIAAFTGLCGVPLVMLIAIATLYGRYAGAPRVGAAVDGMASAAAGLIIGTGITLFRRAKPNYRSSAVLALVFVAAAFLRVPLLLIIAVAAPLGVFAAGKRA</sequence>
<dbReference type="InterPro" id="IPR052518">
    <property type="entry name" value="CHR_Transporter"/>
</dbReference>